<evidence type="ECO:0000313" key="2">
    <source>
        <dbReference type="Proteomes" id="UP000807306"/>
    </source>
</evidence>
<name>A0A9P6E874_9AGAR</name>
<sequence length="436" mass="48842">MSQPLPPELAELIINFVPLSENGDPRRPNKTLLTCTEVSQSFNVASRHRLFSTVFIAPTSRLRGTQAKLQALLELFEEHPDFLHFTDTVAIHLDCGIAFKWASTNDTILGRILTIFKMHQRKLVHLRIYCRNAPVFDQAFGQHTQRAILDLIPAVHSLTLSDMVVPATVIEKIPPLRYFNIHSVRLASGRSMSQAPLIFSNISEVLIDDISLKEIQQFYRRSGLPPPAYVNVVINTPSSLPDYHIQLSDGLSGSTQSLQMFTLKMVHSRTPPSAEHIILDFGMFKKLTTLKVKWAIQMDKEHRSWGFLEKISSYLSLFGTILGYSSSLSSLVKAEIEIICYGNPDDYEEVISSTKPVGGLDPIDLLGRYPKLKLITIAIISSLFNDKQKNEHQAKRSSLATENIGRCLKELVPSAVRIPNYGSVGAIVYCISLNGW</sequence>
<dbReference type="EMBL" id="MU157901">
    <property type="protein sequence ID" value="KAF9524262.1"/>
    <property type="molecule type" value="Genomic_DNA"/>
</dbReference>
<reference evidence="1" key="1">
    <citation type="submission" date="2020-11" db="EMBL/GenBank/DDBJ databases">
        <authorList>
            <consortium name="DOE Joint Genome Institute"/>
            <person name="Ahrendt S."/>
            <person name="Riley R."/>
            <person name="Andreopoulos W."/>
            <person name="Labutti K."/>
            <person name="Pangilinan J."/>
            <person name="Ruiz-Duenas F.J."/>
            <person name="Barrasa J.M."/>
            <person name="Sanchez-Garcia M."/>
            <person name="Camarero S."/>
            <person name="Miyauchi S."/>
            <person name="Serrano A."/>
            <person name="Linde D."/>
            <person name="Babiker R."/>
            <person name="Drula E."/>
            <person name="Ayuso-Fernandez I."/>
            <person name="Pacheco R."/>
            <person name="Padilla G."/>
            <person name="Ferreira P."/>
            <person name="Barriuso J."/>
            <person name="Kellner H."/>
            <person name="Castanera R."/>
            <person name="Alfaro M."/>
            <person name="Ramirez L."/>
            <person name="Pisabarro A.G."/>
            <person name="Kuo A."/>
            <person name="Tritt A."/>
            <person name="Lipzen A."/>
            <person name="He G."/>
            <person name="Yan M."/>
            <person name="Ng V."/>
            <person name="Cullen D."/>
            <person name="Martin F."/>
            <person name="Rosso M.-N."/>
            <person name="Henrissat B."/>
            <person name="Hibbett D."/>
            <person name="Martinez A.T."/>
            <person name="Grigoriev I.V."/>
        </authorList>
    </citation>
    <scope>NUCLEOTIDE SEQUENCE</scope>
    <source>
        <strain evidence="1">CBS 506.95</strain>
    </source>
</reference>
<dbReference type="OrthoDB" id="2745898at2759"/>
<evidence type="ECO:0000313" key="1">
    <source>
        <dbReference type="EMBL" id="KAF9524262.1"/>
    </source>
</evidence>
<proteinExistence type="predicted"/>
<accession>A0A9P6E874</accession>
<protein>
    <submittedName>
        <fullName evidence="1">Uncharacterized protein</fullName>
    </submittedName>
</protein>
<comment type="caution">
    <text evidence="1">The sequence shown here is derived from an EMBL/GenBank/DDBJ whole genome shotgun (WGS) entry which is preliminary data.</text>
</comment>
<dbReference type="Proteomes" id="UP000807306">
    <property type="component" value="Unassembled WGS sequence"/>
</dbReference>
<dbReference type="AlphaFoldDB" id="A0A9P6E874"/>
<gene>
    <name evidence="1" type="ORF">CPB83DRAFT_910037</name>
</gene>
<organism evidence="1 2">
    <name type="scientific">Crepidotus variabilis</name>
    <dbReference type="NCBI Taxonomy" id="179855"/>
    <lineage>
        <taxon>Eukaryota</taxon>
        <taxon>Fungi</taxon>
        <taxon>Dikarya</taxon>
        <taxon>Basidiomycota</taxon>
        <taxon>Agaricomycotina</taxon>
        <taxon>Agaricomycetes</taxon>
        <taxon>Agaricomycetidae</taxon>
        <taxon>Agaricales</taxon>
        <taxon>Agaricineae</taxon>
        <taxon>Crepidotaceae</taxon>
        <taxon>Crepidotus</taxon>
    </lineage>
</organism>
<keyword evidence="2" id="KW-1185">Reference proteome</keyword>